<evidence type="ECO:0000313" key="1">
    <source>
        <dbReference type="EMBL" id="JAD71324.1"/>
    </source>
</evidence>
<dbReference type="EMBL" id="GBRH01226571">
    <property type="protein sequence ID" value="JAD71324.1"/>
    <property type="molecule type" value="Transcribed_RNA"/>
</dbReference>
<reference evidence="1" key="2">
    <citation type="journal article" date="2015" name="Data Brief">
        <title>Shoot transcriptome of the giant reed, Arundo donax.</title>
        <authorList>
            <person name="Barrero R.A."/>
            <person name="Guerrero F.D."/>
            <person name="Moolhuijzen P."/>
            <person name="Goolsby J.A."/>
            <person name="Tidwell J."/>
            <person name="Bellgard S.E."/>
            <person name="Bellgard M.I."/>
        </authorList>
    </citation>
    <scope>NUCLEOTIDE SEQUENCE</scope>
    <source>
        <tissue evidence="1">Shoot tissue taken approximately 20 cm above the soil surface</tissue>
    </source>
</reference>
<proteinExistence type="predicted"/>
<sequence length="24" mass="2788">MIKSLQKDVAVTCRKQQCCLLSEY</sequence>
<organism evidence="1">
    <name type="scientific">Arundo donax</name>
    <name type="common">Giant reed</name>
    <name type="synonym">Donax arundinaceus</name>
    <dbReference type="NCBI Taxonomy" id="35708"/>
    <lineage>
        <taxon>Eukaryota</taxon>
        <taxon>Viridiplantae</taxon>
        <taxon>Streptophyta</taxon>
        <taxon>Embryophyta</taxon>
        <taxon>Tracheophyta</taxon>
        <taxon>Spermatophyta</taxon>
        <taxon>Magnoliopsida</taxon>
        <taxon>Liliopsida</taxon>
        <taxon>Poales</taxon>
        <taxon>Poaceae</taxon>
        <taxon>PACMAD clade</taxon>
        <taxon>Arundinoideae</taxon>
        <taxon>Arundineae</taxon>
        <taxon>Arundo</taxon>
    </lineage>
</organism>
<dbReference type="AlphaFoldDB" id="A0A0A9C4U5"/>
<accession>A0A0A9C4U5</accession>
<reference evidence="1" key="1">
    <citation type="submission" date="2014-09" db="EMBL/GenBank/DDBJ databases">
        <authorList>
            <person name="Magalhaes I.L.F."/>
            <person name="Oliveira U."/>
            <person name="Santos F.R."/>
            <person name="Vidigal T.H.D.A."/>
            <person name="Brescovit A.D."/>
            <person name="Santos A.J."/>
        </authorList>
    </citation>
    <scope>NUCLEOTIDE SEQUENCE</scope>
    <source>
        <tissue evidence="1">Shoot tissue taken approximately 20 cm above the soil surface</tissue>
    </source>
</reference>
<name>A0A0A9C4U5_ARUDO</name>
<protein>
    <submittedName>
        <fullName evidence="1">Uncharacterized protein</fullName>
    </submittedName>
</protein>